<dbReference type="InterPro" id="IPR001852">
    <property type="entry name" value="PdxS/SNZ"/>
</dbReference>
<feature type="domain" description="PdxS/SNZ N-terminal" evidence="3">
    <location>
        <begin position="1"/>
        <end position="45"/>
    </location>
</feature>
<evidence type="ECO:0000259" key="3">
    <source>
        <dbReference type="Pfam" id="PF01680"/>
    </source>
</evidence>
<dbReference type="GO" id="GO:0042823">
    <property type="term" value="P:pyridoxal phosphate biosynthetic process"/>
    <property type="evidence" value="ECO:0007669"/>
    <property type="project" value="InterPro"/>
</dbReference>
<dbReference type="Pfam" id="PF01680">
    <property type="entry name" value="SOR_SNZ"/>
    <property type="match status" value="1"/>
</dbReference>
<evidence type="ECO:0000313" key="5">
    <source>
        <dbReference type="Proteomes" id="UP001418222"/>
    </source>
</evidence>
<dbReference type="EMBL" id="JBBWWQ010000005">
    <property type="protein sequence ID" value="KAK8947072.1"/>
    <property type="molecule type" value="Genomic_DNA"/>
</dbReference>
<proteinExistence type="inferred from homology"/>
<evidence type="ECO:0000256" key="2">
    <source>
        <dbReference type="PROSITE-ProRule" id="PRU00481"/>
    </source>
</evidence>
<reference evidence="4 5" key="1">
    <citation type="journal article" date="2022" name="Nat. Plants">
        <title>Genomes of leafy and leafless Platanthera orchids illuminate the evolution of mycoheterotrophy.</title>
        <authorList>
            <person name="Li M.H."/>
            <person name="Liu K.W."/>
            <person name="Li Z."/>
            <person name="Lu H.C."/>
            <person name="Ye Q.L."/>
            <person name="Zhang D."/>
            <person name="Wang J.Y."/>
            <person name="Li Y.F."/>
            <person name="Zhong Z.M."/>
            <person name="Liu X."/>
            <person name="Yu X."/>
            <person name="Liu D.K."/>
            <person name="Tu X.D."/>
            <person name="Liu B."/>
            <person name="Hao Y."/>
            <person name="Liao X.Y."/>
            <person name="Jiang Y.T."/>
            <person name="Sun W.H."/>
            <person name="Chen J."/>
            <person name="Chen Y.Q."/>
            <person name="Ai Y."/>
            <person name="Zhai J.W."/>
            <person name="Wu S.S."/>
            <person name="Zhou Z."/>
            <person name="Hsiao Y.Y."/>
            <person name="Wu W.L."/>
            <person name="Chen Y.Y."/>
            <person name="Lin Y.F."/>
            <person name="Hsu J.L."/>
            <person name="Li C.Y."/>
            <person name="Wang Z.W."/>
            <person name="Zhao X."/>
            <person name="Zhong W.Y."/>
            <person name="Ma X.K."/>
            <person name="Ma L."/>
            <person name="Huang J."/>
            <person name="Chen G.Z."/>
            <person name="Huang M.Z."/>
            <person name="Huang L."/>
            <person name="Peng D.H."/>
            <person name="Luo Y.B."/>
            <person name="Zou S.Q."/>
            <person name="Chen S.P."/>
            <person name="Lan S."/>
            <person name="Tsai W.C."/>
            <person name="Van de Peer Y."/>
            <person name="Liu Z.J."/>
        </authorList>
    </citation>
    <scope>NUCLEOTIDE SEQUENCE [LARGE SCALE GENOMIC DNA]</scope>
    <source>
        <strain evidence="4">Lor287</strain>
    </source>
</reference>
<dbReference type="InterPro" id="IPR033755">
    <property type="entry name" value="PdxS/SNZ_N"/>
</dbReference>
<evidence type="ECO:0000256" key="1">
    <source>
        <dbReference type="ARBA" id="ARBA00007281"/>
    </source>
</evidence>
<keyword evidence="5" id="KW-1185">Reference proteome</keyword>
<dbReference type="PROSITE" id="PS51129">
    <property type="entry name" value="PDXS_SNZ_2"/>
    <property type="match status" value="1"/>
</dbReference>
<dbReference type="AlphaFoldDB" id="A0AAP0GA58"/>
<dbReference type="InterPro" id="IPR013785">
    <property type="entry name" value="Aldolase_TIM"/>
</dbReference>
<comment type="similarity">
    <text evidence="1 2">Belongs to the PdxS/SNZ family.</text>
</comment>
<dbReference type="Gene3D" id="3.20.20.70">
    <property type="entry name" value="Aldolase class I"/>
    <property type="match status" value="1"/>
</dbReference>
<name>A0AAP0GA58_9ASPA</name>
<organism evidence="4 5">
    <name type="scientific">Platanthera zijinensis</name>
    <dbReference type="NCBI Taxonomy" id="2320716"/>
    <lineage>
        <taxon>Eukaryota</taxon>
        <taxon>Viridiplantae</taxon>
        <taxon>Streptophyta</taxon>
        <taxon>Embryophyta</taxon>
        <taxon>Tracheophyta</taxon>
        <taxon>Spermatophyta</taxon>
        <taxon>Magnoliopsida</taxon>
        <taxon>Liliopsida</taxon>
        <taxon>Asparagales</taxon>
        <taxon>Orchidaceae</taxon>
        <taxon>Orchidoideae</taxon>
        <taxon>Orchideae</taxon>
        <taxon>Orchidinae</taxon>
        <taxon>Platanthera</taxon>
    </lineage>
</organism>
<gene>
    <name evidence="4" type="primary">PDX11</name>
    <name evidence="4" type="ORF">KSP39_PZI006931</name>
</gene>
<accession>A0AAP0GA58</accession>
<sequence length="92" mass="10419">MLRDGVIMDFVDAAQARIAEEACAVMDMERVPVDIRAQSGVATLKHRNPLLPRPLTTRRSRQTKYLPRFHGTTPRGHICFFIRSSPPSSRCL</sequence>
<comment type="caution">
    <text evidence="4">The sequence shown here is derived from an EMBL/GenBank/DDBJ whole genome shotgun (WGS) entry which is preliminary data.</text>
</comment>
<dbReference type="Proteomes" id="UP001418222">
    <property type="component" value="Unassembled WGS sequence"/>
</dbReference>
<evidence type="ECO:0000313" key="4">
    <source>
        <dbReference type="EMBL" id="KAK8947072.1"/>
    </source>
</evidence>
<protein>
    <submittedName>
        <fullName evidence="4">Pyridoxal biosynthesis protein PDX1.1</fullName>
    </submittedName>
</protein>